<evidence type="ECO:0000256" key="2">
    <source>
        <dbReference type="SAM" id="Phobius"/>
    </source>
</evidence>
<dbReference type="SUPFAM" id="SSF103473">
    <property type="entry name" value="MFS general substrate transporter"/>
    <property type="match status" value="1"/>
</dbReference>
<keyword evidence="2" id="KW-1133">Transmembrane helix</keyword>
<feature type="transmembrane region" description="Helical" evidence="2">
    <location>
        <begin position="128"/>
        <end position="148"/>
    </location>
</feature>
<dbReference type="OrthoDB" id="5129143at2759"/>
<feature type="region of interest" description="Disordered" evidence="1">
    <location>
        <begin position="1"/>
        <end position="49"/>
    </location>
</feature>
<keyword evidence="2" id="KW-0812">Transmembrane</keyword>
<evidence type="ECO:0000313" key="3">
    <source>
        <dbReference type="EMBL" id="CAH0044516.1"/>
    </source>
</evidence>
<keyword evidence="2" id="KW-0472">Membrane</keyword>
<feature type="transmembrane region" description="Helical" evidence="2">
    <location>
        <begin position="56"/>
        <end position="81"/>
    </location>
</feature>
<feature type="transmembrane region" description="Helical" evidence="2">
    <location>
        <begin position="101"/>
        <end position="121"/>
    </location>
</feature>
<dbReference type="InterPro" id="IPR036259">
    <property type="entry name" value="MFS_trans_sf"/>
</dbReference>
<sequence length="287" mass="31513">MASSPLSPRPTEATPLLVDTHGDSETVEQPSDRRDEDEPTAEPAGRGQPPSRVNRVIYLMSWTMTALSFSQVVFLGTLFALNSYGSSHFGESDWTFYYDGASYAFLGVLIALFSAFNALWIKAKGKPAAALLSVLIYGANAFIVFVFVGDQTSRRIYWSGLSCSESLDDPKSRYPGSYAECLDWKTKYIVAVWFFLVLDAVVVQKDYMNYDEEYTEEYNKFEFKPVGVLESQLVKSAIADTSGLLVLDLGGGAGVHAREAVDAGASSIDLVDITPTILQVAKKVERS</sequence>
<dbReference type="SUPFAM" id="SSF53335">
    <property type="entry name" value="S-adenosyl-L-methionine-dependent methyltransferases"/>
    <property type="match status" value="1"/>
</dbReference>
<dbReference type="EMBL" id="CABFOC020000007">
    <property type="protein sequence ID" value="CAH0044516.1"/>
    <property type="molecule type" value="Genomic_DNA"/>
</dbReference>
<organism evidence="3 4">
    <name type="scientific">Clonostachys solani</name>
    <dbReference type="NCBI Taxonomy" id="160281"/>
    <lineage>
        <taxon>Eukaryota</taxon>
        <taxon>Fungi</taxon>
        <taxon>Dikarya</taxon>
        <taxon>Ascomycota</taxon>
        <taxon>Pezizomycotina</taxon>
        <taxon>Sordariomycetes</taxon>
        <taxon>Hypocreomycetidae</taxon>
        <taxon>Hypocreales</taxon>
        <taxon>Bionectriaceae</taxon>
        <taxon>Clonostachys</taxon>
    </lineage>
</organism>
<dbReference type="InterPro" id="IPR029063">
    <property type="entry name" value="SAM-dependent_MTases_sf"/>
</dbReference>
<dbReference type="Proteomes" id="UP000775872">
    <property type="component" value="Unassembled WGS sequence"/>
</dbReference>
<reference evidence="3" key="1">
    <citation type="submission" date="2021-10" db="EMBL/GenBank/DDBJ databases">
        <authorList>
            <person name="Piombo E."/>
        </authorList>
    </citation>
    <scope>NUCLEOTIDE SEQUENCE</scope>
</reference>
<comment type="caution">
    <text evidence="3">The sequence shown here is derived from an EMBL/GenBank/DDBJ whole genome shotgun (WGS) entry which is preliminary data.</text>
</comment>
<protein>
    <recommendedName>
        <fullName evidence="5">Methyltransferase domain-containing protein</fullName>
    </recommendedName>
</protein>
<keyword evidence="4" id="KW-1185">Reference proteome</keyword>
<feature type="compositionally biased region" description="Basic and acidic residues" evidence="1">
    <location>
        <begin position="20"/>
        <end position="36"/>
    </location>
</feature>
<dbReference type="AlphaFoldDB" id="A0A9N9YTK6"/>
<dbReference type="Gene3D" id="3.40.50.150">
    <property type="entry name" value="Vaccinia Virus protein VP39"/>
    <property type="match status" value="1"/>
</dbReference>
<accession>A0A9N9YTK6</accession>
<proteinExistence type="predicted"/>
<evidence type="ECO:0008006" key="5">
    <source>
        <dbReference type="Google" id="ProtNLM"/>
    </source>
</evidence>
<name>A0A9N9YTK6_9HYPO</name>
<evidence type="ECO:0000313" key="4">
    <source>
        <dbReference type="Proteomes" id="UP000775872"/>
    </source>
</evidence>
<gene>
    <name evidence="3" type="ORF">CSOL1703_00010252</name>
</gene>
<evidence type="ECO:0000256" key="1">
    <source>
        <dbReference type="SAM" id="MobiDB-lite"/>
    </source>
</evidence>